<evidence type="ECO:0000256" key="2">
    <source>
        <dbReference type="SAM" id="SignalP"/>
    </source>
</evidence>
<dbReference type="InterPro" id="IPR026364">
    <property type="entry name" value="Ax21"/>
</dbReference>
<evidence type="ECO:0000313" key="7">
    <source>
        <dbReference type="Proteomes" id="UP000515838"/>
    </source>
</evidence>
<dbReference type="EMBL" id="CP060028">
    <property type="protein sequence ID" value="QND79419.1"/>
    <property type="molecule type" value="Genomic_DNA"/>
</dbReference>
<keyword evidence="1 2" id="KW-0732">Signal</keyword>
<dbReference type="InterPro" id="IPR027385">
    <property type="entry name" value="Beta-barrel_OMP"/>
</dbReference>
<evidence type="ECO:0000256" key="1">
    <source>
        <dbReference type="ARBA" id="ARBA00022729"/>
    </source>
</evidence>
<feature type="chain" id="PRO_5043238503" evidence="2">
    <location>
        <begin position="21"/>
        <end position="185"/>
    </location>
</feature>
<dbReference type="NCBIfam" id="TIGR04273">
    <property type="entry name" value="Y_sulf_Ax21"/>
    <property type="match status" value="1"/>
</dbReference>
<dbReference type="Gene3D" id="2.40.160.10">
    <property type="entry name" value="Porin"/>
    <property type="match status" value="1"/>
</dbReference>
<dbReference type="AlphaFoldDB" id="A0A7G9TEU7"/>
<evidence type="ECO:0000313" key="6">
    <source>
        <dbReference type="Proteomes" id="UP000515506"/>
    </source>
</evidence>
<dbReference type="Proteomes" id="UP000515506">
    <property type="component" value="Chromosome"/>
</dbReference>
<keyword evidence="6" id="KW-1185">Reference proteome</keyword>
<feature type="domain" description="Outer membrane protein beta-barrel" evidence="3">
    <location>
        <begin position="6"/>
        <end position="171"/>
    </location>
</feature>
<evidence type="ECO:0000259" key="3">
    <source>
        <dbReference type="Pfam" id="PF13505"/>
    </source>
</evidence>
<sequence>MKKSLLALTLLAAAPFAASAAEGVSYNYVEGGYTATNLSDGLPDADGWGVKGSVAIAPNFHLFGDYTTQEFDDTNVDIDNYRFGVGYNHEISQRADLITRVAYERYKVPGDHLNGYSAEVGVRGAIAPKFEGFATVGYEDGSDFDGDFYGRLGAQVKFNQNWGLSGDVKFADNDTQWFVGPRFTW</sequence>
<feature type="signal peptide" evidence="2">
    <location>
        <begin position="1"/>
        <end position="20"/>
    </location>
</feature>
<proteinExistence type="predicted"/>
<dbReference type="EMBL" id="CP060731">
    <property type="protein sequence ID" value="QNN78622.1"/>
    <property type="molecule type" value="Genomic_DNA"/>
</dbReference>
<reference evidence="4 6" key="2">
    <citation type="submission" date="2020-08" db="EMBL/GenBank/DDBJ databases">
        <title>Streptomycin resistant and MDR strain, P. mexicana.</title>
        <authorList>
            <person name="Ganesh-kumar S."/>
            <person name="Zhe T."/>
            <person name="Yu Z."/>
            <person name="Min Y."/>
        </authorList>
    </citation>
    <scope>NUCLEOTIDE SEQUENCE [LARGE SCALE GENOMIC DNA]</scope>
    <source>
        <strain evidence="4 6">GTZY</strain>
    </source>
</reference>
<dbReference type="Proteomes" id="UP000515838">
    <property type="component" value="Chromosome"/>
</dbReference>
<gene>
    <name evidence="4" type="ORF">H4W19_13805</name>
    <name evidence="5" type="ORF">IAE60_04065</name>
</gene>
<reference evidence="5 7" key="1">
    <citation type="submission" date="2020-08" db="EMBL/GenBank/DDBJ databases">
        <title>Streptomycin Non-resistant strain, P. mexicana.</title>
        <authorList>
            <person name="Ganesh-Kumar S."/>
            <person name="Zhe T."/>
            <person name="Yu Z."/>
            <person name="Min Y."/>
        </authorList>
    </citation>
    <scope>NUCLEOTIDE SEQUENCE [LARGE SCALE GENOMIC DNA]</scope>
    <source>
        <strain evidence="5 7">GTZY2</strain>
    </source>
</reference>
<dbReference type="InterPro" id="IPR023614">
    <property type="entry name" value="Porin_dom_sf"/>
</dbReference>
<accession>A0A7G9TEU7</accession>
<dbReference type="SUPFAM" id="SSF56925">
    <property type="entry name" value="OMPA-like"/>
    <property type="match status" value="1"/>
</dbReference>
<dbReference type="GeneID" id="81470128"/>
<dbReference type="InterPro" id="IPR011250">
    <property type="entry name" value="OMP/PagP_B-barrel"/>
</dbReference>
<name>A0A7G9TEU7_PSEMX</name>
<dbReference type="NCBIfam" id="NF041455">
    <property type="entry name" value="DSF_Ax21"/>
    <property type="match status" value="1"/>
</dbReference>
<evidence type="ECO:0000313" key="5">
    <source>
        <dbReference type="EMBL" id="QNN78622.1"/>
    </source>
</evidence>
<dbReference type="RefSeq" id="WP_162110039.1">
    <property type="nucleotide sequence ID" value="NZ_CP060028.1"/>
</dbReference>
<evidence type="ECO:0000313" key="4">
    <source>
        <dbReference type="EMBL" id="QND79419.1"/>
    </source>
</evidence>
<organism evidence="5 7">
    <name type="scientific">Pseudoxanthomonas mexicana</name>
    <dbReference type="NCBI Taxonomy" id="128785"/>
    <lineage>
        <taxon>Bacteria</taxon>
        <taxon>Pseudomonadati</taxon>
        <taxon>Pseudomonadota</taxon>
        <taxon>Gammaproteobacteria</taxon>
        <taxon>Lysobacterales</taxon>
        <taxon>Lysobacteraceae</taxon>
        <taxon>Pseudoxanthomonas</taxon>
    </lineage>
</organism>
<dbReference type="Pfam" id="PF13505">
    <property type="entry name" value="OMP_b-brl"/>
    <property type="match status" value="1"/>
</dbReference>
<dbReference type="OrthoDB" id="5974338at2"/>
<protein>
    <submittedName>
        <fullName evidence="5">Ax21 family protein</fullName>
    </submittedName>
</protein>